<dbReference type="AlphaFoldDB" id="A0A1Y2AUS5"/>
<organism evidence="2 3">
    <name type="scientific">Naematelia encephala</name>
    <dbReference type="NCBI Taxonomy" id="71784"/>
    <lineage>
        <taxon>Eukaryota</taxon>
        <taxon>Fungi</taxon>
        <taxon>Dikarya</taxon>
        <taxon>Basidiomycota</taxon>
        <taxon>Agaricomycotina</taxon>
        <taxon>Tremellomycetes</taxon>
        <taxon>Tremellales</taxon>
        <taxon>Naemateliaceae</taxon>
        <taxon>Naematelia</taxon>
    </lineage>
</organism>
<protein>
    <submittedName>
        <fullName evidence="2">Uncharacterized protein</fullName>
    </submittedName>
</protein>
<accession>A0A1Y2AUS5</accession>
<evidence type="ECO:0000313" key="3">
    <source>
        <dbReference type="Proteomes" id="UP000193986"/>
    </source>
</evidence>
<keyword evidence="3" id="KW-1185">Reference proteome</keyword>
<gene>
    <name evidence="2" type="ORF">BCR39DRAFT_541424</name>
</gene>
<dbReference type="EMBL" id="MCFC01000048">
    <property type="protein sequence ID" value="ORY26348.1"/>
    <property type="molecule type" value="Genomic_DNA"/>
</dbReference>
<dbReference type="InParanoid" id="A0A1Y2AUS5"/>
<dbReference type="Proteomes" id="UP000193986">
    <property type="component" value="Unassembled WGS sequence"/>
</dbReference>
<evidence type="ECO:0000313" key="2">
    <source>
        <dbReference type="EMBL" id="ORY26348.1"/>
    </source>
</evidence>
<feature type="region of interest" description="Disordered" evidence="1">
    <location>
        <begin position="1"/>
        <end position="30"/>
    </location>
</feature>
<sequence>MPELYDPQRNQALPSGTHIGPPQPPPAQSSSILEQPLIHNYDSSMSFDIPSSFPYHGRKFKRPVGQAKEGVDPSWLDAEGRNEDPLLQPGAGLSATADLFLDLLKLEPGSYADYEALAEAHFDESGRFQLLMPSPTSATMYNIAASSVARFFDTMVMCHLTRHVLSLPTATETILWSAPDSPMSVTDEPPPPINSNPRHGIRVACEDMIWTIGSDLGGSVEWRGRLSAVWIPVLEEGVLRLETLEVEVEDWSQTGKIGCTIDEGLPEIVHRVLHLVVEMEDMESVIQLAEQNGIRPNQALGIVTDSTGPDQVRIVDEDGQEEPYHEMS</sequence>
<evidence type="ECO:0000256" key="1">
    <source>
        <dbReference type="SAM" id="MobiDB-lite"/>
    </source>
</evidence>
<comment type="caution">
    <text evidence="2">The sequence shown here is derived from an EMBL/GenBank/DDBJ whole genome shotgun (WGS) entry which is preliminary data.</text>
</comment>
<proteinExistence type="predicted"/>
<reference evidence="2 3" key="1">
    <citation type="submission" date="2016-07" db="EMBL/GenBank/DDBJ databases">
        <title>Pervasive Adenine N6-methylation of Active Genes in Fungi.</title>
        <authorList>
            <consortium name="DOE Joint Genome Institute"/>
            <person name="Mondo S.J."/>
            <person name="Dannebaum R.O."/>
            <person name="Kuo R.C."/>
            <person name="Labutti K."/>
            <person name="Haridas S."/>
            <person name="Kuo A."/>
            <person name="Salamov A."/>
            <person name="Ahrendt S.R."/>
            <person name="Lipzen A."/>
            <person name="Sullivan W."/>
            <person name="Andreopoulos W.B."/>
            <person name="Clum A."/>
            <person name="Lindquist E."/>
            <person name="Daum C."/>
            <person name="Ramamoorthy G.K."/>
            <person name="Gryganskyi A."/>
            <person name="Culley D."/>
            <person name="Magnuson J.K."/>
            <person name="James T.Y."/>
            <person name="O'Malley M.A."/>
            <person name="Stajich J.E."/>
            <person name="Spatafora J.W."/>
            <person name="Visel A."/>
            <person name="Grigoriev I.V."/>
        </authorList>
    </citation>
    <scope>NUCLEOTIDE SEQUENCE [LARGE SCALE GENOMIC DNA]</scope>
    <source>
        <strain evidence="2 3">68-887.2</strain>
    </source>
</reference>
<name>A0A1Y2AUS5_9TREE</name>